<dbReference type="EMBL" id="LBOZ01000010">
    <property type="protein sequence ID" value="KKP46508.1"/>
    <property type="molecule type" value="Genomic_DNA"/>
</dbReference>
<dbReference type="SUPFAM" id="SSF51261">
    <property type="entry name" value="Duplicated hybrid motif"/>
    <property type="match status" value="1"/>
</dbReference>
<protein>
    <submittedName>
        <fullName evidence="3">Metalloendopeptidase</fullName>
    </submittedName>
</protein>
<organism evidence="3 4">
    <name type="scientific">Candidatus Woesebacteria bacterium GW2011_GWA2_33_28</name>
    <dbReference type="NCBI Taxonomy" id="1618561"/>
    <lineage>
        <taxon>Bacteria</taxon>
        <taxon>Candidatus Woeseibacteriota</taxon>
    </lineage>
</organism>
<dbReference type="InterPro" id="IPR011055">
    <property type="entry name" value="Dup_hybrid_motif"/>
</dbReference>
<dbReference type="CDD" id="cd12797">
    <property type="entry name" value="M23_peptidase"/>
    <property type="match status" value="1"/>
</dbReference>
<dbReference type="Proteomes" id="UP000033995">
    <property type="component" value="Unassembled WGS sequence"/>
</dbReference>
<name>A0A0F9ZQC8_9BACT</name>
<dbReference type="InterPro" id="IPR016047">
    <property type="entry name" value="M23ase_b-sheet_dom"/>
</dbReference>
<evidence type="ECO:0000313" key="3">
    <source>
        <dbReference type="EMBL" id="KKP46508.1"/>
    </source>
</evidence>
<proteinExistence type="predicted"/>
<keyword evidence="1" id="KW-0472">Membrane</keyword>
<comment type="caution">
    <text evidence="3">The sequence shown here is derived from an EMBL/GenBank/DDBJ whole genome shotgun (WGS) entry which is preliminary data.</text>
</comment>
<feature type="transmembrane region" description="Helical" evidence="1">
    <location>
        <begin position="511"/>
        <end position="532"/>
    </location>
</feature>
<feature type="transmembrane region" description="Helical" evidence="1">
    <location>
        <begin position="583"/>
        <end position="604"/>
    </location>
</feature>
<evidence type="ECO:0000313" key="4">
    <source>
        <dbReference type="Proteomes" id="UP000033995"/>
    </source>
</evidence>
<dbReference type="Gene3D" id="2.70.70.10">
    <property type="entry name" value="Glucose Permease (Domain IIA)"/>
    <property type="match status" value="1"/>
</dbReference>
<gene>
    <name evidence="3" type="ORF">UR38_C0010G0019</name>
</gene>
<dbReference type="InterPro" id="IPR050570">
    <property type="entry name" value="Cell_wall_metabolism_enzyme"/>
</dbReference>
<keyword evidence="1" id="KW-0812">Transmembrane</keyword>
<dbReference type="PANTHER" id="PTHR21666">
    <property type="entry name" value="PEPTIDASE-RELATED"/>
    <property type="match status" value="1"/>
</dbReference>
<dbReference type="AlphaFoldDB" id="A0A0F9ZQC8"/>
<feature type="transmembrane region" description="Helical" evidence="1">
    <location>
        <begin position="611"/>
        <end position="629"/>
    </location>
</feature>
<evidence type="ECO:0000256" key="1">
    <source>
        <dbReference type="SAM" id="Phobius"/>
    </source>
</evidence>
<evidence type="ECO:0000259" key="2">
    <source>
        <dbReference type="Pfam" id="PF01551"/>
    </source>
</evidence>
<feature type="domain" description="M23ase beta-sheet core" evidence="2">
    <location>
        <begin position="807"/>
        <end position="898"/>
    </location>
</feature>
<feature type="transmembrane region" description="Helical" evidence="1">
    <location>
        <begin position="553"/>
        <end position="577"/>
    </location>
</feature>
<accession>A0A0F9ZQC8</accession>
<dbReference type="GO" id="GO:0004222">
    <property type="term" value="F:metalloendopeptidase activity"/>
    <property type="evidence" value="ECO:0007669"/>
    <property type="project" value="TreeGrafter"/>
</dbReference>
<reference evidence="3 4" key="1">
    <citation type="journal article" date="2015" name="Nature">
        <title>rRNA introns, odd ribosomes, and small enigmatic genomes across a large radiation of phyla.</title>
        <authorList>
            <person name="Brown C.T."/>
            <person name="Hug L.A."/>
            <person name="Thomas B.C."/>
            <person name="Sharon I."/>
            <person name="Castelle C.J."/>
            <person name="Singh A."/>
            <person name="Wilkins M.J."/>
            <person name="Williams K.H."/>
            <person name="Banfield J.F."/>
        </authorList>
    </citation>
    <scope>NUCLEOTIDE SEQUENCE [LARGE SCALE GENOMIC DNA]</scope>
</reference>
<keyword evidence="1" id="KW-1133">Transmembrane helix</keyword>
<sequence>MANKILAQLLELPIPEDQTRESLRFLGDELNSTDIGTEKFKKIKLKLIDLGIPEDTPDKYFGIVIENWYENFTEAPEYVAQTQTTVSEKANEDIFRDAEYREKTAKEARERAKTDVDRGIKKQQELYEQFFKGKKVVVVPTEEIPTVELTKEDKEKLFTASQEAKENPAGTRDFVKEKIVESVQSSSPEYQKGVTEPVIEKTAVSITENLRSTPDWKTPDEIPSKIPVMNPVSPIVALTMLEDAKLKGLITDEQARKMSVEMAQNFALGLEAENTINFAGANAVFGQNIAASFYGPADGHVTQFEIAENQEEQRDEGVELDLEGIYDNGKKFYDIWNKIRSGTTTTEEVVSTSLTYVPTYAQPIYATTAAKTTTVLAKALPIVGGVYGFRQGALLSQWARSGQPLISAGNQQMLRLLTSRAGIQEITSASMLTFSKPFVFQSGKLSLVFVTGANQATGAQVAMGGVKFGEKWLGLVGAKGGTQAVVGTVTAQAGTKIAVGTSSFLTKALTFLGGLGSWATAGLSFVAGWILGKIIEKIDWTKVKKFFKEVLGPLLLVGGGIMFGAPVLGLAAGGLAFGVARGATLAGIGAGIWGFFGAIGSAFIISISTPIIITLLVLPPLVAFIMLVINNSAYMVPPGPSSGSGGITSSYIEVIKTPNPPGPFENSELPLTVEYTITIKAKRGNLTNVRISYSCNVTSETSEIKCPKPEPDIPTTIEGEISPTSPSSFTYKHTYSAGVFEDSLITDTIIVTADTPTIKNEKASGSASITIGDPPDECPNEMWPTDHGLFISQGAYSPGGFTHSSSEAIDIGVAYASVYAIHSGTVVRSNFDSCYGNIVEIKSRCDNKDFISRYSHLEALNVKIDQEVTKGNTIGLSGKTGSCVYGLTGLHLHFEFKYWPDGKPSWPNNPPFMMKPYIPTDVPRGCSSIGECNVSY</sequence>
<dbReference type="PANTHER" id="PTHR21666:SF270">
    <property type="entry name" value="MUREIN HYDROLASE ACTIVATOR ENVC"/>
    <property type="match status" value="1"/>
</dbReference>
<dbReference type="Pfam" id="PF01551">
    <property type="entry name" value="Peptidase_M23"/>
    <property type="match status" value="1"/>
</dbReference>